<evidence type="ECO:0000256" key="1">
    <source>
        <dbReference type="SAM" id="SignalP"/>
    </source>
</evidence>
<feature type="signal peptide" evidence="1">
    <location>
        <begin position="1"/>
        <end position="26"/>
    </location>
</feature>
<evidence type="ECO:0008006" key="4">
    <source>
        <dbReference type="Google" id="ProtNLM"/>
    </source>
</evidence>
<keyword evidence="3" id="KW-1185">Reference proteome</keyword>
<dbReference type="Gene3D" id="2.60.20.10">
    <property type="entry name" value="Crystallins"/>
    <property type="match status" value="1"/>
</dbReference>
<dbReference type="Proteomes" id="UP000199019">
    <property type="component" value="Unassembled WGS sequence"/>
</dbReference>
<dbReference type="AlphaFoldDB" id="A0A1H9RN23"/>
<evidence type="ECO:0000313" key="2">
    <source>
        <dbReference type="EMBL" id="SER73875.1"/>
    </source>
</evidence>
<reference evidence="3" key="1">
    <citation type="submission" date="2016-10" db="EMBL/GenBank/DDBJ databases">
        <authorList>
            <person name="Varghese N."/>
            <person name="Submissions S."/>
        </authorList>
    </citation>
    <scope>NUCLEOTIDE SEQUENCE [LARGE SCALE GENOMIC DNA]</scope>
    <source>
        <strain evidence="3">CGMCC 1.6963</strain>
    </source>
</reference>
<sequence>MNKKLSAALAAFAAMGTMALAAPAYASDPPPVQRLNPDHMRVAGSNYMIAVIYQHADWGGARIEWYGGAPCTSSYDNVDYSERALDEENFDNRTSSLRDLNSCDTALFQFADFQGDRSGGADGWFNAGNDSSNKYNLDVWNDRASSIKWS</sequence>
<proteinExistence type="predicted"/>
<dbReference type="RefSeq" id="WP_091755886.1">
    <property type="nucleotide sequence ID" value="NZ_FOHB01000001.1"/>
</dbReference>
<organism evidence="2 3">
    <name type="scientific">Pedococcus cremeus</name>
    <dbReference type="NCBI Taxonomy" id="587636"/>
    <lineage>
        <taxon>Bacteria</taxon>
        <taxon>Bacillati</taxon>
        <taxon>Actinomycetota</taxon>
        <taxon>Actinomycetes</taxon>
        <taxon>Micrococcales</taxon>
        <taxon>Intrasporangiaceae</taxon>
        <taxon>Pedococcus</taxon>
    </lineage>
</organism>
<feature type="chain" id="PRO_5011469072" description="Beta/gamma crystallin 'Greek key' domain-containing protein" evidence="1">
    <location>
        <begin position="27"/>
        <end position="150"/>
    </location>
</feature>
<protein>
    <recommendedName>
        <fullName evidence="4">Beta/gamma crystallin 'Greek key' domain-containing protein</fullName>
    </recommendedName>
</protein>
<evidence type="ECO:0000313" key="3">
    <source>
        <dbReference type="Proteomes" id="UP000199019"/>
    </source>
</evidence>
<dbReference type="OrthoDB" id="9955700at2"/>
<gene>
    <name evidence="2" type="ORF">SAMN05216199_1043</name>
</gene>
<name>A0A1H9RN23_9MICO</name>
<dbReference type="EMBL" id="FOHB01000001">
    <property type="protein sequence ID" value="SER73875.1"/>
    <property type="molecule type" value="Genomic_DNA"/>
</dbReference>
<dbReference type="STRING" id="587636.SAMN05216199_1043"/>
<keyword evidence="1" id="KW-0732">Signal</keyword>
<accession>A0A1H9RN23</accession>